<dbReference type="CDD" id="cd02201">
    <property type="entry name" value="FtsZ_type1"/>
    <property type="match status" value="1"/>
</dbReference>
<feature type="region of interest" description="Disordered" evidence="8">
    <location>
        <begin position="323"/>
        <end position="373"/>
    </location>
</feature>
<dbReference type="InterPro" id="IPR018316">
    <property type="entry name" value="Tubulin/FtsZ_2-layer-sand-dom"/>
</dbReference>
<keyword evidence="5 7" id="KW-0132">Cell division</keyword>
<gene>
    <name evidence="5 11" type="primary">ftsZ</name>
    <name evidence="11" type="ORF">IAD15_06340</name>
</gene>
<dbReference type="PROSITE" id="PS01134">
    <property type="entry name" value="FTSZ_1"/>
    <property type="match status" value="1"/>
</dbReference>
<dbReference type="NCBIfam" id="TIGR00065">
    <property type="entry name" value="ftsZ"/>
    <property type="match status" value="1"/>
</dbReference>
<reference evidence="11" key="1">
    <citation type="submission" date="2020-10" db="EMBL/GenBank/DDBJ databases">
        <authorList>
            <person name="Gilroy R."/>
        </authorList>
    </citation>
    <scope>NUCLEOTIDE SEQUENCE</scope>
    <source>
        <strain evidence="11">CHK195-11698</strain>
    </source>
</reference>
<feature type="binding site" evidence="5">
    <location>
        <position position="141"/>
    </location>
    <ligand>
        <name>GTP</name>
        <dbReference type="ChEBI" id="CHEBI:37565"/>
    </ligand>
</feature>
<dbReference type="GO" id="GO:0003924">
    <property type="term" value="F:GTPase activity"/>
    <property type="evidence" value="ECO:0007669"/>
    <property type="project" value="UniProtKB-UniRule"/>
</dbReference>
<dbReference type="GO" id="GO:0000917">
    <property type="term" value="P:division septum assembly"/>
    <property type="evidence" value="ECO:0007669"/>
    <property type="project" value="UniProtKB-KW"/>
</dbReference>
<evidence type="ECO:0000256" key="3">
    <source>
        <dbReference type="ARBA" id="ARBA00023134"/>
    </source>
</evidence>
<dbReference type="GO" id="GO:0005525">
    <property type="term" value="F:GTP binding"/>
    <property type="evidence" value="ECO:0007669"/>
    <property type="project" value="UniProtKB-UniRule"/>
</dbReference>
<comment type="similarity">
    <text evidence="1 5 7">Belongs to the FtsZ family.</text>
</comment>
<feature type="compositionally biased region" description="Low complexity" evidence="8">
    <location>
        <begin position="325"/>
        <end position="343"/>
    </location>
</feature>
<evidence type="ECO:0000256" key="2">
    <source>
        <dbReference type="ARBA" id="ARBA00022741"/>
    </source>
</evidence>
<keyword evidence="5" id="KW-0963">Cytoplasm</keyword>
<dbReference type="GO" id="GO:0032153">
    <property type="term" value="C:cell division site"/>
    <property type="evidence" value="ECO:0007669"/>
    <property type="project" value="UniProtKB-UniRule"/>
</dbReference>
<sequence length="373" mass="38954">MDAGQYVQVAKIKVIGVGGGGCNAVARMVEEGVQGVEFYVANTDAQILNGTKVQNKIVLGKDLTKGLGAGGDPEIGRKAAQESEEEIRDALKDSDMVFVAAGMGGGTGTGAAPVIAKIAKDLGALTVGVVTKPFTFEGPRRLNQAFEGLKELAANVDSIIVVSNDRLLEVIGGRPLKESFREADNVLRQGVQTITDLIAVPAFINLDFADVRSVMSGKGSALIGIGMARGENKAEEAATRAISSPLLEVSIEGARDAIINVTGGENISLFDANRAVEVIREAVGNDINTIFGIAINENLDDDMIVTVIATGFEESDAQVIQSTGAQPKPAQKSAAASKFEAASRVTAPSSRAVVDDDDDEDGTIPVFLQNRKL</sequence>
<dbReference type="SMART" id="SM00864">
    <property type="entry name" value="Tubulin"/>
    <property type="match status" value="1"/>
</dbReference>
<dbReference type="Gene3D" id="3.30.1330.20">
    <property type="entry name" value="Tubulin/FtsZ, C-terminal domain"/>
    <property type="match status" value="1"/>
</dbReference>
<comment type="caution">
    <text evidence="11">The sequence shown here is derived from an EMBL/GenBank/DDBJ whole genome shotgun (WGS) entry which is preliminary data.</text>
</comment>
<keyword evidence="5 7" id="KW-0131">Cell cycle</keyword>
<evidence type="ECO:0000259" key="10">
    <source>
        <dbReference type="SMART" id="SM00865"/>
    </source>
</evidence>
<dbReference type="AlphaFoldDB" id="A0A9D1HPR2"/>
<dbReference type="SUPFAM" id="SSF52490">
    <property type="entry name" value="Tubulin nucleotide-binding domain-like"/>
    <property type="match status" value="1"/>
</dbReference>
<dbReference type="SMART" id="SM00865">
    <property type="entry name" value="Tubulin_C"/>
    <property type="match status" value="1"/>
</dbReference>
<dbReference type="InterPro" id="IPR020805">
    <property type="entry name" value="Cell_div_FtsZ_CS"/>
</dbReference>
<dbReference type="FunFam" id="3.40.50.1440:FF:000001">
    <property type="entry name" value="Cell division protein FtsZ"/>
    <property type="match status" value="1"/>
</dbReference>
<evidence type="ECO:0000256" key="5">
    <source>
        <dbReference type="HAMAP-Rule" id="MF_00909"/>
    </source>
</evidence>
<dbReference type="InterPro" id="IPR036525">
    <property type="entry name" value="Tubulin/FtsZ_GTPase_sf"/>
</dbReference>
<feature type="binding site" evidence="5">
    <location>
        <position position="137"/>
    </location>
    <ligand>
        <name>GTP</name>
        <dbReference type="ChEBI" id="CHEBI:37565"/>
    </ligand>
</feature>
<keyword evidence="2 5" id="KW-0547">Nucleotide-binding</keyword>
<comment type="subunit">
    <text evidence="5">Homodimer. Polymerizes to form a dynamic ring structure in a strictly GTP-dependent manner. Interacts directly with several other division proteins.</text>
</comment>
<dbReference type="SUPFAM" id="SSF55307">
    <property type="entry name" value="Tubulin C-terminal domain-like"/>
    <property type="match status" value="1"/>
</dbReference>
<name>A0A9D1HPR2_9FIRM</name>
<feature type="binding site" evidence="5">
    <location>
        <position position="184"/>
    </location>
    <ligand>
        <name>GTP</name>
        <dbReference type="ChEBI" id="CHEBI:37565"/>
    </ligand>
</feature>
<accession>A0A9D1HPR2</accession>
<dbReference type="PROSITE" id="PS01135">
    <property type="entry name" value="FTSZ_2"/>
    <property type="match status" value="1"/>
</dbReference>
<evidence type="ECO:0000256" key="4">
    <source>
        <dbReference type="ARBA" id="ARBA00023210"/>
    </source>
</evidence>
<dbReference type="Gene3D" id="3.40.50.1440">
    <property type="entry name" value="Tubulin/FtsZ, GTPase domain"/>
    <property type="match status" value="1"/>
</dbReference>
<dbReference type="GO" id="GO:0051258">
    <property type="term" value="P:protein polymerization"/>
    <property type="evidence" value="ECO:0007669"/>
    <property type="project" value="UniProtKB-UniRule"/>
</dbReference>
<keyword evidence="3 5" id="KW-0342">GTP-binding</keyword>
<feature type="domain" description="Tubulin/FtsZ 2-layer sandwich" evidence="10">
    <location>
        <begin position="204"/>
        <end position="321"/>
    </location>
</feature>
<dbReference type="HAMAP" id="MF_00909">
    <property type="entry name" value="FtsZ"/>
    <property type="match status" value="1"/>
</dbReference>
<evidence type="ECO:0000259" key="9">
    <source>
        <dbReference type="SMART" id="SM00864"/>
    </source>
</evidence>
<evidence type="ECO:0000256" key="1">
    <source>
        <dbReference type="ARBA" id="ARBA00009690"/>
    </source>
</evidence>
<evidence type="ECO:0000313" key="12">
    <source>
        <dbReference type="Proteomes" id="UP000824175"/>
    </source>
</evidence>
<dbReference type="Pfam" id="PF00091">
    <property type="entry name" value="Tubulin"/>
    <property type="match status" value="1"/>
</dbReference>
<dbReference type="PANTHER" id="PTHR30314:SF3">
    <property type="entry name" value="MITOCHONDRIAL DIVISION PROTEIN FSZA"/>
    <property type="match status" value="1"/>
</dbReference>
<organism evidence="11 12">
    <name type="scientific">Candidatus Fimiplasma intestinipullorum</name>
    <dbReference type="NCBI Taxonomy" id="2840825"/>
    <lineage>
        <taxon>Bacteria</taxon>
        <taxon>Bacillati</taxon>
        <taxon>Bacillota</taxon>
        <taxon>Clostridia</taxon>
        <taxon>Eubacteriales</taxon>
        <taxon>Candidatus Fimiplasma</taxon>
    </lineage>
</organism>
<reference evidence="11" key="2">
    <citation type="journal article" date="2021" name="PeerJ">
        <title>Extensive microbial diversity within the chicken gut microbiome revealed by metagenomics and culture.</title>
        <authorList>
            <person name="Gilroy R."/>
            <person name="Ravi A."/>
            <person name="Getino M."/>
            <person name="Pursley I."/>
            <person name="Horton D.L."/>
            <person name="Alikhan N.F."/>
            <person name="Baker D."/>
            <person name="Gharbi K."/>
            <person name="Hall N."/>
            <person name="Watson M."/>
            <person name="Adriaenssens E.M."/>
            <person name="Foster-Nyarko E."/>
            <person name="Jarju S."/>
            <person name="Secka A."/>
            <person name="Antonio M."/>
            <person name="Oren A."/>
            <person name="Chaudhuri R.R."/>
            <person name="La Ragione R."/>
            <person name="Hildebrand F."/>
            <person name="Pallen M.J."/>
        </authorList>
    </citation>
    <scope>NUCLEOTIDE SEQUENCE</scope>
    <source>
        <strain evidence="11">CHK195-11698</strain>
    </source>
</reference>
<dbReference type="InterPro" id="IPR024757">
    <property type="entry name" value="FtsZ_C"/>
</dbReference>
<dbReference type="Pfam" id="PF12327">
    <property type="entry name" value="FtsZ_C"/>
    <property type="match status" value="1"/>
</dbReference>
<protein>
    <recommendedName>
        <fullName evidence="5 6">Cell division protein FtsZ</fullName>
    </recommendedName>
</protein>
<proteinExistence type="inferred from homology"/>
<dbReference type="GO" id="GO:0043093">
    <property type="term" value="P:FtsZ-dependent cytokinesis"/>
    <property type="evidence" value="ECO:0007669"/>
    <property type="project" value="UniProtKB-UniRule"/>
</dbReference>
<dbReference type="InterPro" id="IPR045061">
    <property type="entry name" value="FtsZ/CetZ"/>
</dbReference>
<dbReference type="PANTHER" id="PTHR30314">
    <property type="entry name" value="CELL DIVISION PROTEIN FTSZ-RELATED"/>
    <property type="match status" value="1"/>
</dbReference>
<dbReference type="PRINTS" id="PR00423">
    <property type="entry name" value="CELLDVISFTSZ"/>
</dbReference>
<dbReference type="Proteomes" id="UP000824175">
    <property type="component" value="Unassembled WGS sequence"/>
</dbReference>
<evidence type="ECO:0000256" key="8">
    <source>
        <dbReference type="SAM" id="MobiDB-lite"/>
    </source>
</evidence>
<comment type="subcellular location">
    <subcellularLocation>
        <location evidence="5">Cytoplasm</location>
    </subcellularLocation>
    <text evidence="5">Assembles at midcell at the inner surface of the cytoplasmic membrane.</text>
</comment>
<feature type="binding site" evidence="5">
    <location>
        <begin position="19"/>
        <end position="23"/>
    </location>
    <ligand>
        <name>GTP</name>
        <dbReference type="ChEBI" id="CHEBI:37565"/>
    </ligand>
</feature>
<dbReference type="InterPro" id="IPR037103">
    <property type="entry name" value="Tubulin/FtsZ-like_C"/>
</dbReference>
<dbReference type="InterPro" id="IPR008280">
    <property type="entry name" value="Tub_FtsZ_C"/>
</dbReference>
<dbReference type="InterPro" id="IPR000158">
    <property type="entry name" value="Cell_div_FtsZ"/>
</dbReference>
<comment type="function">
    <text evidence="5 7">Essential cell division protein that forms a contractile ring structure (Z ring) at the future cell division site. The regulation of the ring assembly controls the timing and the location of cell division. One of the functions of the FtsZ ring is to recruit other cell division proteins to the septum to produce a new cell wall between the dividing cells. Binds GTP and shows GTPase activity.</text>
</comment>
<feature type="binding site" evidence="5">
    <location>
        <begin position="106"/>
        <end position="108"/>
    </location>
    <ligand>
        <name>GTP</name>
        <dbReference type="ChEBI" id="CHEBI:37565"/>
    </ligand>
</feature>
<dbReference type="EMBL" id="DVMJ01000053">
    <property type="protein sequence ID" value="HIU13672.1"/>
    <property type="molecule type" value="Genomic_DNA"/>
</dbReference>
<feature type="domain" description="Tubulin/FtsZ GTPase" evidence="9">
    <location>
        <begin position="11"/>
        <end position="202"/>
    </location>
</feature>
<dbReference type="GO" id="GO:0005737">
    <property type="term" value="C:cytoplasm"/>
    <property type="evidence" value="ECO:0007669"/>
    <property type="project" value="UniProtKB-SubCell"/>
</dbReference>
<keyword evidence="4 5" id="KW-0717">Septation</keyword>
<evidence type="ECO:0000313" key="11">
    <source>
        <dbReference type="EMBL" id="HIU13672.1"/>
    </source>
</evidence>
<evidence type="ECO:0000256" key="6">
    <source>
        <dbReference type="NCBIfam" id="TIGR00065"/>
    </source>
</evidence>
<evidence type="ECO:0000256" key="7">
    <source>
        <dbReference type="RuleBase" id="RU000631"/>
    </source>
</evidence>
<dbReference type="InterPro" id="IPR003008">
    <property type="entry name" value="Tubulin_FtsZ_GTPase"/>
</dbReference>